<dbReference type="SMART" id="SM00448">
    <property type="entry name" value="REC"/>
    <property type="match status" value="2"/>
</dbReference>
<dbReference type="Gene3D" id="1.10.287.130">
    <property type="match status" value="1"/>
</dbReference>
<comment type="caution">
    <text evidence="17">The sequence shown here is derived from an EMBL/GenBank/DDBJ whole genome shotgun (WGS) entry which is preliminary data.</text>
</comment>
<dbReference type="SUPFAM" id="SSF53850">
    <property type="entry name" value="Periplasmic binding protein-like II"/>
    <property type="match status" value="3"/>
</dbReference>
<keyword evidence="8" id="KW-0067">ATP-binding</keyword>
<dbReference type="CDD" id="cd16922">
    <property type="entry name" value="HATPase_EvgS-ArcB-TorS-like"/>
    <property type="match status" value="1"/>
</dbReference>
<dbReference type="SUPFAM" id="SSF55874">
    <property type="entry name" value="ATPase domain of HSP90 chaperone/DNA topoisomerase II/histidine kinase"/>
    <property type="match status" value="1"/>
</dbReference>
<dbReference type="Gene3D" id="3.30.450.20">
    <property type="entry name" value="PAS domain"/>
    <property type="match status" value="1"/>
</dbReference>
<dbReference type="SMART" id="SM00062">
    <property type="entry name" value="PBPb"/>
    <property type="match status" value="2"/>
</dbReference>
<dbReference type="GO" id="GO:0005524">
    <property type="term" value="F:ATP binding"/>
    <property type="evidence" value="ECO:0007669"/>
    <property type="project" value="UniProtKB-KW"/>
</dbReference>
<evidence type="ECO:0000256" key="3">
    <source>
        <dbReference type="ARBA" id="ARBA00022553"/>
    </source>
</evidence>
<keyword evidence="4" id="KW-0808">Transferase</keyword>
<dbReference type="InterPro" id="IPR004358">
    <property type="entry name" value="Sig_transdc_His_kin-like_C"/>
</dbReference>
<feature type="domain" description="Histidine kinase" evidence="14">
    <location>
        <begin position="1043"/>
        <end position="1266"/>
    </location>
</feature>
<dbReference type="GO" id="GO:0016787">
    <property type="term" value="F:hydrolase activity"/>
    <property type="evidence" value="ECO:0007669"/>
    <property type="project" value="UniProtKB-KW"/>
</dbReference>
<feature type="domain" description="Response regulatory" evidence="15">
    <location>
        <begin position="1423"/>
        <end position="1537"/>
    </location>
</feature>
<dbReference type="SMART" id="SM00073">
    <property type="entry name" value="HPT"/>
    <property type="match status" value="1"/>
</dbReference>
<evidence type="ECO:0000256" key="11">
    <source>
        <dbReference type="ARBA" id="ARBA00068150"/>
    </source>
</evidence>
<dbReference type="GO" id="GO:0005886">
    <property type="term" value="C:plasma membrane"/>
    <property type="evidence" value="ECO:0007669"/>
    <property type="project" value="UniProtKB-SubCell"/>
</dbReference>
<dbReference type="Gene3D" id="3.40.190.10">
    <property type="entry name" value="Periplasmic binding protein-like II"/>
    <property type="match status" value="6"/>
</dbReference>
<dbReference type="GO" id="GO:0000155">
    <property type="term" value="F:phosphorelay sensor kinase activity"/>
    <property type="evidence" value="ECO:0007669"/>
    <property type="project" value="InterPro"/>
</dbReference>
<dbReference type="Proteomes" id="UP000318242">
    <property type="component" value="Unassembled WGS sequence"/>
</dbReference>
<dbReference type="InterPro" id="IPR001638">
    <property type="entry name" value="Solute-binding_3/MltF_N"/>
</dbReference>
<keyword evidence="3 13" id="KW-0597">Phosphoprotein</keyword>
<evidence type="ECO:0000259" key="15">
    <source>
        <dbReference type="PROSITE" id="PS50110"/>
    </source>
</evidence>
<dbReference type="PRINTS" id="PR00344">
    <property type="entry name" value="BCTRLSENSOR"/>
</dbReference>
<dbReference type="InterPro" id="IPR003594">
    <property type="entry name" value="HATPase_dom"/>
</dbReference>
<dbReference type="Gene3D" id="1.20.120.160">
    <property type="entry name" value="HPT domain"/>
    <property type="match status" value="1"/>
</dbReference>
<keyword evidence="18" id="KW-1185">Reference proteome</keyword>
<sequence>MVYAEIEFTEEEQAWLREGQKVNVAVFESHYPFLFLNNRGEYAGIVKDYLQYIEKATDIDFVEVPIYSLEAGYRGIQDESLDLYPMTFNFEQSKLNLNYSIPYLPYHYFVFTNVNDALVRTMEPNDASALKLAVIKGSAIDRYLLTQSYDLDIQYFNNDRDALTALNNGVVKAYVGEKVSSQRLIKGLHLKNIKPARPTRELYGMRLQMAVHPEATQLLSIINKSLNSMPYDIQNDIMAHWFDNEPYKNRLDGFTYFNRIPYMFTSDSAVGLEFSILQHLFESMGYENGKLLPGDPNFDYSKKLVSDDMDFVTTQIISDDGLASQANEGLFYSEPYLSQEYRLVSRAGEKVELNDYNKSIGSVLGSDDAVIAQAIGLLNKRFNRDIDKRYIDIARAIDDLEANEVDYLLLDSRELSVYLNRAGGKSKLNTTHEHNTRFHVPLRIAFRDPLLREKFNAELSKLKRSAKYRRLEKLYENADFQGKAQSGALMTEIVAYLVSVDRVELIEKVFEAFNFSDGFEAITLQIGDNPNQVVNYIKAGRNLKKVDQFSRQGLISLSKPLIEGDGLEQTSLGTLTIYSQLQNSASFNQNYIPPLSIFEDFSSIDYERIRSIYERSNLQVYSLNLTPQELNWIEKNPVVTVGIDPAALPYEGVQNGEYRGIIADILQDMSNKVGVRFEPLLVGSWQETVEIVEQQQVIMVSAAMENRTMSYDYNTTLPLFTDQLAVAGRTGLDYGHGLGNMKGRRVGAQRGASNTPTLMDSYPEIEWVLVESSAVGLDMLANEKIDGYVDTTYVINYIFNEHSYRNLSIVDRLNFTVTPTFHVRKSDPILSSIVTKAVRSISASEKQKIINNWASSRVVEKIDYRTMLMISGFSFVVFLVFYLSNRKLKKQVAATTEAQKEVLASRNQLFDILNTSSIAVVIVQNERIAYSNTRALEQFKLSSDDSYGYFISRIYADAVDRENVYQELALHGKIVDREMVFQREDETLFTALCSYYQIDYLDAPAVLFWSYDISEIKNLNKELADAIVAANIANQTKSDFLANMSHEIRTPMNAIIGMSYLALEGNLNSKARNYISKVHQSAQSLLLIINDILDISKIESGKLDLEQRPFSLKDTLRDIANILSFRIAEKNVDFIFNIDRSIPRMVIGDELRLSQVLINLGNNATKFTDKGEILISLEAKPIKGREEFYCYHFAVQDTGIGIAPDKLNRLFESFQQADASTTREYGGTGLGLSISKQIIELMGGRIWVDSELGIGSTFHFEVELKVATNANRLHQQALNDMSDFNNKSLWVLESSEKAVNALHNALVDIDIATSIADDFSSLLTALKESKEEQPVVYVSDIALSKDVVAFQQQLQQLKQIARVILSSANEDRVTLARELGIEILPRPWLPFEFLAQVSGLNLNDEHIAESEDINYEALLRGMRVLLVEDNELNQELVLGLLEPFDLDIDVVGNGMLAVEKARQQDYAIILMDIQMPVLGGYQATEQIREFDKQTPIVAMTANAMVGDEEKATAVGMDDYLAKPIEVARLMTVLVNAAKKHHGRDETTTSPVSTATAVSQQLEEEHLFLAEKGLQTCNQNRALLSKLLKKYLANSSMRVDSFANALHAKDWETAKREIHTLKGTSASIGAMVLTGLCIRYEQQMQSTNPELTLLQVERLHHVLTETETAIEEYLHDSHALKLLNQNSEQSNTAIPSPAYSHEELALQMSELKSLVENYDLQAVDRVQALRAQAPPKELLTLLDTIETALASYQFDAALKTLNDWFELNKS</sequence>
<evidence type="ECO:0000256" key="4">
    <source>
        <dbReference type="ARBA" id="ARBA00022679"/>
    </source>
</evidence>
<dbReference type="Pfam" id="PF00512">
    <property type="entry name" value="HisKA"/>
    <property type="match status" value="1"/>
</dbReference>
<dbReference type="SUPFAM" id="SSF47226">
    <property type="entry name" value="Histidine-containing phosphotransfer domain, HPT domain"/>
    <property type="match status" value="1"/>
</dbReference>
<keyword evidence="6" id="KW-0418">Kinase</keyword>
<comment type="catalytic activity">
    <reaction evidence="1">
        <text>ATP + protein L-histidine = ADP + protein N-phospho-L-histidine.</text>
        <dbReference type="EC" id="2.7.13.3"/>
    </reaction>
</comment>
<evidence type="ECO:0000256" key="2">
    <source>
        <dbReference type="ARBA" id="ARBA00012438"/>
    </source>
</evidence>
<dbReference type="SUPFAM" id="SSF55785">
    <property type="entry name" value="PYP-like sensor domain (PAS domain)"/>
    <property type="match status" value="1"/>
</dbReference>
<dbReference type="InterPro" id="IPR008207">
    <property type="entry name" value="Sig_transdc_His_kin_Hpt_dom"/>
</dbReference>
<dbReference type="CDD" id="cd00082">
    <property type="entry name" value="HisKA"/>
    <property type="match status" value="1"/>
</dbReference>
<dbReference type="SUPFAM" id="SSF47384">
    <property type="entry name" value="Homodimeric domain of signal transducing histidine kinase"/>
    <property type="match status" value="1"/>
</dbReference>
<proteinExistence type="predicted"/>
<dbReference type="EMBL" id="BJLH01000016">
    <property type="protein sequence ID" value="GEA62037.1"/>
    <property type="molecule type" value="Genomic_DNA"/>
</dbReference>
<keyword evidence="9" id="KW-0902">Two-component regulatory system</keyword>
<dbReference type="FunFam" id="1.10.287.130:FF:000002">
    <property type="entry name" value="Two-component osmosensing histidine kinase"/>
    <property type="match status" value="1"/>
</dbReference>
<reference evidence="17 18" key="1">
    <citation type="submission" date="2019-06" db="EMBL/GenBank/DDBJ databases">
        <title>Whole genome shotgun sequence of Vibrio comitans NBRC 102076.</title>
        <authorList>
            <person name="Hosoyama A."/>
            <person name="Uohara A."/>
            <person name="Ohji S."/>
            <person name="Ichikawa N."/>
        </authorList>
    </citation>
    <scope>NUCLEOTIDE SEQUENCE [LARGE SCALE GENOMIC DNA]</scope>
    <source>
        <strain evidence="17 18">NBRC 102076</strain>
    </source>
</reference>
<feature type="modified residue" description="Phosphohistidine" evidence="12">
    <location>
        <position position="1618"/>
    </location>
</feature>
<evidence type="ECO:0000313" key="18">
    <source>
        <dbReference type="Proteomes" id="UP000318242"/>
    </source>
</evidence>
<dbReference type="FunFam" id="3.30.565.10:FF:000010">
    <property type="entry name" value="Sensor histidine kinase RcsC"/>
    <property type="match status" value="1"/>
</dbReference>
<dbReference type="Gene3D" id="3.30.565.10">
    <property type="entry name" value="Histidine kinase-like ATPase, C-terminal domain"/>
    <property type="match status" value="1"/>
</dbReference>
<dbReference type="EC" id="2.7.13.3" evidence="2"/>
<evidence type="ECO:0000256" key="8">
    <source>
        <dbReference type="ARBA" id="ARBA00022840"/>
    </source>
</evidence>
<dbReference type="InterPro" id="IPR011006">
    <property type="entry name" value="CheY-like_superfamily"/>
</dbReference>
<dbReference type="PROSITE" id="PS50109">
    <property type="entry name" value="HIS_KIN"/>
    <property type="match status" value="1"/>
</dbReference>
<feature type="modified residue" description="4-aspartylphosphate" evidence="13">
    <location>
        <position position="1472"/>
    </location>
</feature>
<dbReference type="InterPro" id="IPR036641">
    <property type="entry name" value="HPT_dom_sf"/>
</dbReference>
<dbReference type="CDD" id="cd01007">
    <property type="entry name" value="PBP2_BvgS_HisK_like"/>
    <property type="match status" value="2"/>
</dbReference>
<dbReference type="InterPro" id="IPR035965">
    <property type="entry name" value="PAS-like_dom_sf"/>
</dbReference>
<evidence type="ECO:0000256" key="7">
    <source>
        <dbReference type="ARBA" id="ARBA00022801"/>
    </source>
</evidence>
<dbReference type="CDD" id="cd00088">
    <property type="entry name" value="HPT"/>
    <property type="match status" value="1"/>
</dbReference>
<dbReference type="CDD" id="cd17546">
    <property type="entry name" value="REC_hyHK_CKI1_RcsC-like"/>
    <property type="match status" value="1"/>
</dbReference>
<dbReference type="Pfam" id="PF01627">
    <property type="entry name" value="Hpt"/>
    <property type="match status" value="1"/>
</dbReference>
<dbReference type="SMART" id="SM00387">
    <property type="entry name" value="HATPase_c"/>
    <property type="match status" value="1"/>
</dbReference>
<comment type="subunit">
    <text evidence="10">At low DSF concentrations, interacts with RpfF.</text>
</comment>
<dbReference type="InterPro" id="IPR036890">
    <property type="entry name" value="HATPase_C_sf"/>
</dbReference>
<evidence type="ECO:0000313" key="17">
    <source>
        <dbReference type="EMBL" id="GEA62037.1"/>
    </source>
</evidence>
<evidence type="ECO:0000256" key="12">
    <source>
        <dbReference type="PROSITE-ProRule" id="PRU00110"/>
    </source>
</evidence>
<feature type="domain" description="HPt" evidence="16">
    <location>
        <begin position="1579"/>
        <end position="1676"/>
    </location>
</feature>
<dbReference type="InterPro" id="IPR005467">
    <property type="entry name" value="His_kinase_dom"/>
</dbReference>
<dbReference type="PROSITE" id="PS50110">
    <property type="entry name" value="RESPONSE_REGULATORY"/>
    <property type="match status" value="1"/>
</dbReference>
<organism evidence="17 18">
    <name type="scientific">Vibrio comitans NBRC 102076</name>
    <dbReference type="NCBI Taxonomy" id="1219078"/>
    <lineage>
        <taxon>Bacteria</taxon>
        <taxon>Pseudomonadati</taxon>
        <taxon>Pseudomonadota</taxon>
        <taxon>Gammaproteobacteria</taxon>
        <taxon>Vibrionales</taxon>
        <taxon>Vibrionaceae</taxon>
        <taxon>Vibrio</taxon>
    </lineage>
</organism>
<protein>
    <recommendedName>
        <fullName evidence="11">Sensory/regulatory protein RpfC</fullName>
        <ecNumber evidence="2">2.7.13.3</ecNumber>
    </recommendedName>
</protein>
<dbReference type="PANTHER" id="PTHR45339:SF3">
    <property type="entry name" value="HISTIDINE KINASE"/>
    <property type="match status" value="1"/>
</dbReference>
<keyword evidence="7" id="KW-0378">Hydrolase</keyword>
<dbReference type="Pfam" id="PF00072">
    <property type="entry name" value="Response_reg"/>
    <property type="match status" value="1"/>
</dbReference>
<dbReference type="Pfam" id="PF00497">
    <property type="entry name" value="SBP_bac_3"/>
    <property type="match status" value="2"/>
</dbReference>
<name>A0A4Y3IS52_9VIBR</name>
<dbReference type="SMART" id="SM00388">
    <property type="entry name" value="HisKA"/>
    <property type="match status" value="1"/>
</dbReference>
<dbReference type="PANTHER" id="PTHR45339">
    <property type="entry name" value="HYBRID SIGNAL TRANSDUCTION HISTIDINE KINASE J"/>
    <property type="match status" value="1"/>
</dbReference>
<dbReference type="InterPro" id="IPR003661">
    <property type="entry name" value="HisK_dim/P_dom"/>
</dbReference>
<dbReference type="InterPro" id="IPR036097">
    <property type="entry name" value="HisK_dim/P_sf"/>
</dbReference>
<evidence type="ECO:0000259" key="16">
    <source>
        <dbReference type="PROSITE" id="PS50894"/>
    </source>
</evidence>
<evidence type="ECO:0000259" key="14">
    <source>
        <dbReference type="PROSITE" id="PS50109"/>
    </source>
</evidence>
<gene>
    <name evidence="17" type="ORF">VCO01S_32300</name>
</gene>
<evidence type="ECO:0000256" key="6">
    <source>
        <dbReference type="ARBA" id="ARBA00022777"/>
    </source>
</evidence>
<keyword evidence="5" id="KW-0547">Nucleotide-binding</keyword>
<dbReference type="Pfam" id="PF02518">
    <property type="entry name" value="HATPase_c"/>
    <property type="match status" value="1"/>
</dbReference>
<evidence type="ECO:0000256" key="13">
    <source>
        <dbReference type="PROSITE-ProRule" id="PRU00169"/>
    </source>
</evidence>
<evidence type="ECO:0000256" key="1">
    <source>
        <dbReference type="ARBA" id="ARBA00000085"/>
    </source>
</evidence>
<evidence type="ECO:0000256" key="10">
    <source>
        <dbReference type="ARBA" id="ARBA00064003"/>
    </source>
</evidence>
<evidence type="ECO:0000256" key="9">
    <source>
        <dbReference type="ARBA" id="ARBA00023012"/>
    </source>
</evidence>
<evidence type="ECO:0000256" key="5">
    <source>
        <dbReference type="ARBA" id="ARBA00022741"/>
    </source>
</evidence>
<dbReference type="SUPFAM" id="SSF52172">
    <property type="entry name" value="CheY-like"/>
    <property type="match status" value="1"/>
</dbReference>
<dbReference type="Gene3D" id="3.40.50.2300">
    <property type="match status" value="1"/>
</dbReference>
<dbReference type="InterPro" id="IPR001789">
    <property type="entry name" value="Sig_transdc_resp-reg_receiver"/>
</dbReference>
<accession>A0A4Y3IS52</accession>
<dbReference type="PROSITE" id="PS50894">
    <property type="entry name" value="HPT"/>
    <property type="match status" value="1"/>
</dbReference>